<dbReference type="SMART" id="SM00387">
    <property type="entry name" value="HATPase_c"/>
    <property type="match status" value="1"/>
</dbReference>
<dbReference type="InterPro" id="IPR004358">
    <property type="entry name" value="Sig_transdc_His_kin-like_C"/>
</dbReference>
<keyword evidence="9" id="KW-1185">Reference proteome</keyword>
<dbReference type="InterPro" id="IPR003594">
    <property type="entry name" value="HATPase_dom"/>
</dbReference>
<dbReference type="InterPro" id="IPR036890">
    <property type="entry name" value="HATPase_C_sf"/>
</dbReference>
<dbReference type="CDD" id="cd00082">
    <property type="entry name" value="HisKA"/>
    <property type="match status" value="1"/>
</dbReference>
<dbReference type="GO" id="GO:0030295">
    <property type="term" value="F:protein kinase activator activity"/>
    <property type="evidence" value="ECO:0007669"/>
    <property type="project" value="TreeGrafter"/>
</dbReference>
<keyword evidence="6" id="KW-1133">Transmembrane helix</keyword>
<dbReference type="SUPFAM" id="SSF55874">
    <property type="entry name" value="ATPase domain of HSP90 chaperone/DNA topoisomerase II/histidine kinase"/>
    <property type="match status" value="1"/>
</dbReference>
<feature type="transmembrane region" description="Helical" evidence="6">
    <location>
        <begin position="87"/>
        <end position="105"/>
    </location>
</feature>
<dbReference type="GO" id="GO:0000155">
    <property type="term" value="F:phosphorelay sensor kinase activity"/>
    <property type="evidence" value="ECO:0007669"/>
    <property type="project" value="InterPro"/>
</dbReference>
<dbReference type="SMART" id="SM00065">
    <property type="entry name" value="GAF"/>
    <property type="match status" value="1"/>
</dbReference>
<dbReference type="PROSITE" id="PS50109">
    <property type="entry name" value="HIS_KIN"/>
    <property type="match status" value="1"/>
</dbReference>
<dbReference type="Pfam" id="PF02518">
    <property type="entry name" value="HATPase_c"/>
    <property type="match status" value="1"/>
</dbReference>
<dbReference type="InterPro" id="IPR050351">
    <property type="entry name" value="BphY/WalK/GraS-like"/>
</dbReference>
<dbReference type="GO" id="GO:0007234">
    <property type="term" value="P:osmosensory signaling via phosphorelay pathway"/>
    <property type="evidence" value="ECO:0007669"/>
    <property type="project" value="TreeGrafter"/>
</dbReference>
<sequence length="763" mass="84913">MKNRHLIFQAYLYTLAFTLVAVAVVSLFDLLVQPSTHLPTSGLGRQQLLSDGSLLAILSLLLLPGLGAWLLQRQSGGPKLPPCDRRTLLAGALGVLLSTLGWYLLNLQNITLISEQSQLLLNRIKDSAEDTLAARLALIRRMAERWENIGSLPSNSFWQLEAGSYLRDLPDLGLIAIVDANLEVRRNELRLPAARLWLEEFLADPQRRAWLHDVRSGRTTRLSPALARSGNPPQALIAVPLSLPGAEGWLLVASLAVNDTLHRVLGDHLGEFVFDVHEGDLLLYTSLDNDSPGDIIPIGLQPLGLPQTSAWTLRTHLDRHHIYASGQYLALLVLLCGLALSFFLMVGLRLAWRAQQQAQRLQEQQQYDAAQRRIMGMISTMQPLEQILRELCLLIEQRNPQVICSVLLVDDSRQRLTIGAAPRLGERYNQAVEGLRIGEGMGACGSAAFLRQPVLVADIANDPRWQGMHQLAAEEGLHACWSTPLLAGDGSLLGTFAIYQRGPLRVDNTLEELVATASQLAAIAIEHRNILAELERSNRELQEFAFVASHDLQEPLRKIQTFAERLQTRADTLDEQGRDYLTRMSSAATRMQALIRDLLAYSRVATRREPFIRLELDRVLDEVLQDLEGTVESSSAQIEREPLPTIDGDPSQIRQLLQNLLSNAIKFHKPGQLPNIRIYAENQPTGEWSLCVSDNGVGFDEKYLDRIFNPFQRLHSRQEYPGTGIGLAIVKKIAERHFARLSASSQPGGGALFRLTFPASDKE</sequence>
<dbReference type="GO" id="GO:0005886">
    <property type="term" value="C:plasma membrane"/>
    <property type="evidence" value="ECO:0007669"/>
    <property type="project" value="UniProtKB-ARBA"/>
</dbReference>
<dbReference type="EMBL" id="FNZE01000009">
    <property type="protein sequence ID" value="SEJ47658.1"/>
    <property type="molecule type" value="Genomic_DNA"/>
</dbReference>
<protein>
    <recommendedName>
        <fullName evidence="2">histidine kinase</fullName>
        <ecNumber evidence="2">2.7.13.3</ecNumber>
    </recommendedName>
</protein>
<dbReference type="InterPro" id="IPR003018">
    <property type="entry name" value="GAF"/>
</dbReference>
<feature type="transmembrane region" description="Helical" evidence="6">
    <location>
        <begin position="328"/>
        <end position="352"/>
    </location>
</feature>
<evidence type="ECO:0000256" key="3">
    <source>
        <dbReference type="ARBA" id="ARBA00022553"/>
    </source>
</evidence>
<dbReference type="InterPro" id="IPR036097">
    <property type="entry name" value="HisK_dim/P_sf"/>
</dbReference>
<dbReference type="AlphaFoldDB" id="A0A1H6Z2L3"/>
<dbReference type="GO" id="GO:0000156">
    <property type="term" value="F:phosphorelay response regulator activity"/>
    <property type="evidence" value="ECO:0007669"/>
    <property type="project" value="TreeGrafter"/>
</dbReference>
<keyword evidence="5 8" id="KW-0418">Kinase</keyword>
<evidence type="ECO:0000256" key="2">
    <source>
        <dbReference type="ARBA" id="ARBA00012438"/>
    </source>
</evidence>
<accession>A0A1H6Z2L3</accession>
<evidence type="ECO:0000256" key="4">
    <source>
        <dbReference type="ARBA" id="ARBA00022679"/>
    </source>
</evidence>
<evidence type="ECO:0000256" key="5">
    <source>
        <dbReference type="ARBA" id="ARBA00022777"/>
    </source>
</evidence>
<dbReference type="InterPro" id="IPR003661">
    <property type="entry name" value="HisK_dim/P_dom"/>
</dbReference>
<dbReference type="PANTHER" id="PTHR42878:SF15">
    <property type="entry name" value="BACTERIOPHYTOCHROME"/>
    <property type="match status" value="1"/>
</dbReference>
<dbReference type="Proteomes" id="UP000242930">
    <property type="component" value="Unassembled WGS sequence"/>
</dbReference>
<evidence type="ECO:0000256" key="1">
    <source>
        <dbReference type="ARBA" id="ARBA00000085"/>
    </source>
</evidence>
<dbReference type="Gene3D" id="1.10.287.130">
    <property type="match status" value="1"/>
</dbReference>
<evidence type="ECO:0000313" key="8">
    <source>
        <dbReference type="EMBL" id="SEJ47658.1"/>
    </source>
</evidence>
<dbReference type="FunFam" id="3.30.565.10:FF:000006">
    <property type="entry name" value="Sensor histidine kinase WalK"/>
    <property type="match status" value="1"/>
</dbReference>
<feature type="transmembrane region" description="Helical" evidence="6">
    <location>
        <begin position="52"/>
        <end position="71"/>
    </location>
</feature>
<name>A0A1H6Z2L3_9PSED</name>
<dbReference type="SUPFAM" id="SSF55781">
    <property type="entry name" value="GAF domain-like"/>
    <property type="match status" value="1"/>
</dbReference>
<keyword evidence="3" id="KW-0597">Phosphoprotein</keyword>
<dbReference type="SUPFAM" id="SSF47384">
    <property type="entry name" value="Homodimeric domain of signal transducing histidine kinase"/>
    <property type="match status" value="1"/>
</dbReference>
<dbReference type="Pfam" id="PF00512">
    <property type="entry name" value="HisKA"/>
    <property type="match status" value="1"/>
</dbReference>
<evidence type="ECO:0000256" key="6">
    <source>
        <dbReference type="SAM" id="Phobius"/>
    </source>
</evidence>
<dbReference type="STRING" id="915471.SAMN05216201_109132"/>
<dbReference type="InterPro" id="IPR005467">
    <property type="entry name" value="His_kinase_dom"/>
</dbReference>
<reference evidence="9" key="1">
    <citation type="submission" date="2016-10" db="EMBL/GenBank/DDBJ databases">
        <authorList>
            <person name="Varghese N."/>
            <person name="Submissions S."/>
        </authorList>
    </citation>
    <scope>NUCLEOTIDE SEQUENCE [LARGE SCALE GENOMIC DNA]</scope>
    <source>
        <strain evidence="9">LMG 25967</strain>
    </source>
</reference>
<comment type="catalytic activity">
    <reaction evidence="1">
        <text>ATP + protein L-histidine = ADP + protein N-phospho-L-histidine.</text>
        <dbReference type="EC" id="2.7.13.3"/>
    </reaction>
</comment>
<gene>
    <name evidence="8" type="ORF">SAMN05216201_109132</name>
</gene>
<dbReference type="PANTHER" id="PTHR42878">
    <property type="entry name" value="TWO-COMPONENT HISTIDINE KINASE"/>
    <property type="match status" value="1"/>
</dbReference>
<dbReference type="RefSeq" id="WP_244517193.1">
    <property type="nucleotide sequence ID" value="NZ_FNZE01000009.1"/>
</dbReference>
<evidence type="ECO:0000313" key="9">
    <source>
        <dbReference type="Proteomes" id="UP000242930"/>
    </source>
</evidence>
<organism evidence="8 9">
    <name type="scientific">Pseudomonas linyingensis</name>
    <dbReference type="NCBI Taxonomy" id="915471"/>
    <lineage>
        <taxon>Bacteria</taxon>
        <taxon>Pseudomonadati</taxon>
        <taxon>Pseudomonadota</taxon>
        <taxon>Gammaproteobacteria</taxon>
        <taxon>Pseudomonadales</taxon>
        <taxon>Pseudomonadaceae</taxon>
        <taxon>Pseudomonas</taxon>
    </lineage>
</organism>
<dbReference type="Gene3D" id="3.30.450.40">
    <property type="match status" value="1"/>
</dbReference>
<dbReference type="SMART" id="SM00388">
    <property type="entry name" value="HisKA"/>
    <property type="match status" value="1"/>
</dbReference>
<keyword evidence="6" id="KW-0472">Membrane</keyword>
<feature type="transmembrane region" description="Helical" evidence="6">
    <location>
        <begin position="12"/>
        <end position="32"/>
    </location>
</feature>
<dbReference type="Pfam" id="PF13185">
    <property type="entry name" value="GAF_2"/>
    <property type="match status" value="1"/>
</dbReference>
<proteinExistence type="predicted"/>
<dbReference type="Gene3D" id="3.30.565.10">
    <property type="entry name" value="Histidine kinase-like ATPase, C-terminal domain"/>
    <property type="match status" value="1"/>
</dbReference>
<keyword evidence="4" id="KW-0808">Transferase</keyword>
<feature type="domain" description="Histidine kinase" evidence="7">
    <location>
        <begin position="547"/>
        <end position="761"/>
    </location>
</feature>
<evidence type="ECO:0000259" key="7">
    <source>
        <dbReference type="PROSITE" id="PS50109"/>
    </source>
</evidence>
<dbReference type="EC" id="2.7.13.3" evidence="2"/>
<dbReference type="InterPro" id="IPR029016">
    <property type="entry name" value="GAF-like_dom_sf"/>
</dbReference>
<keyword evidence="6" id="KW-0812">Transmembrane</keyword>
<dbReference type="PRINTS" id="PR00344">
    <property type="entry name" value="BCTRLSENSOR"/>
</dbReference>